<dbReference type="GO" id="GO:0003735">
    <property type="term" value="F:structural constituent of ribosome"/>
    <property type="evidence" value="ECO:0007669"/>
    <property type="project" value="InterPro"/>
</dbReference>
<dbReference type="GO" id="GO:0005840">
    <property type="term" value="C:ribosome"/>
    <property type="evidence" value="ECO:0007669"/>
    <property type="project" value="UniProtKB-KW"/>
</dbReference>
<reference evidence="4" key="2">
    <citation type="submission" date="2017-05" db="EMBL/GenBank/DDBJ databases">
        <authorList>
            <person name="Munson-Mcgee J.H."/>
        </authorList>
    </citation>
    <scope>NUCLEOTIDE SEQUENCE</scope>
    <source>
        <strain evidence="4">SCGC AB-777_F03</strain>
    </source>
</reference>
<protein>
    <submittedName>
        <fullName evidence="5">50S ribosomal protein L16</fullName>
    </submittedName>
</protein>
<proteinExistence type="inferred from homology"/>
<dbReference type="GO" id="GO:0006412">
    <property type="term" value="P:translation"/>
    <property type="evidence" value="ECO:0007669"/>
    <property type="project" value="InterPro"/>
</dbReference>
<evidence type="ECO:0000313" key="4">
    <source>
        <dbReference type="EMBL" id="MCC5447080.1"/>
    </source>
</evidence>
<evidence type="ECO:0000256" key="2">
    <source>
        <dbReference type="ARBA" id="ARBA00022980"/>
    </source>
</evidence>
<dbReference type="GO" id="GO:1990904">
    <property type="term" value="C:ribonucleoprotein complex"/>
    <property type="evidence" value="ECO:0007669"/>
    <property type="project" value="UniProtKB-KW"/>
</dbReference>
<reference evidence="5" key="1">
    <citation type="journal article" date="2015" name="Appl. Environ. Microbiol.">
        <title>Nanoarchaeota, Their Sulfolobales Host, and Nanoarchaeota Virus Distribution across Yellowstone National Park Hot Springs.</title>
        <authorList>
            <person name="Munson-McGee J.H."/>
            <person name="Field E.K."/>
            <person name="Bateson M."/>
            <person name="Rooney C."/>
            <person name="Stepanauskas R."/>
            <person name="Young M.J."/>
        </authorList>
    </citation>
    <scope>NUCLEOTIDE SEQUENCE [LARGE SCALE GENOMIC DNA]</scope>
    <source>
        <strain evidence="5">SCGC AB-777_F03</strain>
    </source>
</reference>
<dbReference type="SUPFAM" id="SSF54686">
    <property type="entry name" value="Ribosomal protein L16p/L10e"/>
    <property type="match status" value="1"/>
</dbReference>
<dbReference type="Gene3D" id="3.90.1170.10">
    <property type="entry name" value="Ribosomal protein L10e/L16"/>
    <property type="match status" value="1"/>
</dbReference>
<keyword evidence="2 5" id="KW-0689">Ribosomal protein</keyword>
<dbReference type="InterPro" id="IPR001197">
    <property type="entry name" value="Ribosomal_uL16_euk_arch"/>
</dbReference>
<evidence type="ECO:0000256" key="3">
    <source>
        <dbReference type="ARBA" id="ARBA00023274"/>
    </source>
</evidence>
<dbReference type="RefSeq" id="WP_228615307.1">
    <property type="nucleotide sequence ID" value="NZ_QEFP02000007.1"/>
</dbReference>
<reference evidence="4" key="4">
    <citation type="submission" date="2021-11" db="EMBL/GenBank/DDBJ databases">
        <authorList>
            <person name="Munson-Mcgee J."/>
            <person name="Field E."/>
            <person name="Bateson M."/>
            <person name="Rooney C."/>
            <person name="Stepanauskas R."/>
            <person name="Young M."/>
        </authorList>
    </citation>
    <scope>NUCLEOTIDE SEQUENCE</scope>
    <source>
        <strain evidence="4">SCGC AB-777_F03</strain>
    </source>
</reference>
<name>A0A2T9WLM3_NANST</name>
<sequence length="185" mass="21769">MAKRPWRIFKEIERPYTRFSYSKSYNKIPGAPVSKLRMQIMGITNIPKDQWKYVGHLIALHNVQVSDYSLESVRTNILKYLESEVKEFLFIVRKYPHHVVREHALVYGAGADRISQGMRHAFGRPYTRAAQVYYKNIILSIYYNKPEFTNRISFYLDVARKKLAGKYKKYIGENKPEEVILSSVV</sequence>
<dbReference type="InterPro" id="IPR047873">
    <property type="entry name" value="Ribosomal_uL16"/>
</dbReference>
<dbReference type="EMBL" id="QEFP02000007">
    <property type="protein sequence ID" value="MCC5447080.1"/>
    <property type="molecule type" value="Genomic_DNA"/>
</dbReference>
<organism evidence="5">
    <name type="scientific">Nanobsidianus stetteri</name>
    <dbReference type="NCBI Taxonomy" id="1294122"/>
    <lineage>
        <taxon>Archaea</taxon>
        <taxon>Nanobdellota</taxon>
        <taxon>Candidatus Nanoarchaeia</taxon>
        <taxon>Nanoarchaeales</taxon>
        <taxon>Nanopusillaceae</taxon>
        <taxon>Candidatus Nanobsidianus</taxon>
    </lineage>
</organism>
<dbReference type="AlphaFoldDB" id="A0A2T9WLM3"/>
<dbReference type="PANTHER" id="PTHR11726">
    <property type="entry name" value="60S RIBOSOMAL PROTEIN L10"/>
    <property type="match status" value="1"/>
</dbReference>
<reference evidence="5" key="3">
    <citation type="submission" date="2017-05" db="EMBL/GenBank/DDBJ databases">
        <authorList>
            <person name="Song R."/>
            <person name="Chenine A.L."/>
            <person name="Ruprecht R.M."/>
        </authorList>
    </citation>
    <scope>NUCLEOTIDE SEQUENCE</scope>
    <source>
        <strain evidence="5">SCGC AB-777_F03</strain>
    </source>
</reference>
<evidence type="ECO:0000313" key="5">
    <source>
        <dbReference type="EMBL" id="PVU68717.1"/>
    </source>
</evidence>
<dbReference type="Proteomes" id="UP000245509">
    <property type="component" value="Unassembled WGS sequence"/>
</dbReference>
<gene>
    <name evidence="5" type="primary">rpl10e</name>
    <name evidence="4" type="ORF">DDW03_001540</name>
    <name evidence="5" type="ORF">DDW03_01310</name>
</gene>
<dbReference type="NCBIfam" id="NF003239">
    <property type="entry name" value="PRK04199.1-4"/>
    <property type="match status" value="1"/>
</dbReference>
<keyword evidence="3" id="KW-0687">Ribonucleoprotein</keyword>
<dbReference type="Pfam" id="PF00252">
    <property type="entry name" value="Ribosomal_L16"/>
    <property type="match status" value="1"/>
</dbReference>
<dbReference type="EMBL" id="QEFP01000004">
    <property type="protein sequence ID" value="PVU68717.1"/>
    <property type="molecule type" value="Genomic_DNA"/>
</dbReference>
<evidence type="ECO:0000256" key="1">
    <source>
        <dbReference type="ARBA" id="ARBA00008931"/>
    </source>
</evidence>
<comment type="similarity">
    <text evidence="1">Belongs to the universal ribosomal protein uL16 family.</text>
</comment>
<comment type="caution">
    <text evidence="5">The sequence shown here is derived from an EMBL/GenBank/DDBJ whole genome shotgun (WGS) entry which is preliminary data.</text>
</comment>
<accession>A0A2T9WLM3</accession>
<dbReference type="InterPro" id="IPR036920">
    <property type="entry name" value="Ribosomal_uL16_sf"/>
</dbReference>
<dbReference type="PIRSF" id="PIRSF005590">
    <property type="entry name" value="Ribosomal_L10"/>
    <property type="match status" value="1"/>
</dbReference>